<accession>A0A413PYV5</accession>
<sequence>MILVADRILWCFLFSQGEGIWGQKQKTSALSPKSLQPLFNSNKIQPKTAREEIRYPIFVASELRDRSKMLEKADVKIIDFDDFVFCTTESKSITFNVSLFIEDDFS</sequence>
<evidence type="ECO:0000313" key="1">
    <source>
        <dbReference type="EMBL" id="RGZ83636.1"/>
    </source>
</evidence>
<dbReference type="EMBL" id="QSEP01000026">
    <property type="protein sequence ID" value="RGZ83636.1"/>
    <property type="molecule type" value="Genomic_DNA"/>
</dbReference>
<organism evidence="1 2">
    <name type="scientific">Anaerobutyricum hallii</name>
    <dbReference type="NCBI Taxonomy" id="39488"/>
    <lineage>
        <taxon>Bacteria</taxon>
        <taxon>Bacillati</taxon>
        <taxon>Bacillota</taxon>
        <taxon>Clostridia</taxon>
        <taxon>Lachnospirales</taxon>
        <taxon>Lachnospiraceae</taxon>
        <taxon>Anaerobutyricum</taxon>
    </lineage>
</organism>
<dbReference type="Proteomes" id="UP000286561">
    <property type="component" value="Unassembled WGS sequence"/>
</dbReference>
<comment type="caution">
    <text evidence="1">The sequence shown here is derived from an EMBL/GenBank/DDBJ whole genome shotgun (WGS) entry which is preliminary data.</text>
</comment>
<reference evidence="1 2" key="1">
    <citation type="submission" date="2018-08" db="EMBL/GenBank/DDBJ databases">
        <title>A genome reference for cultivated species of the human gut microbiota.</title>
        <authorList>
            <person name="Zou Y."/>
            <person name="Xue W."/>
            <person name="Luo G."/>
        </authorList>
    </citation>
    <scope>NUCLEOTIDE SEQUENCE [LARGE SCALE GENOMIC DNA]</scope>
    <source>
        <strain evidence="1 2">AM48-23BH</strain>
    </source>
</reference>
<gene>
    <name evidence="1" type="ORF">DW972_06065</name>
</gene>
<dbReference type="AlphaFoldDB" id="A0A413PYV5"/>
<evidence type="ECO:0000313" key="2">
    <source>
        <dbReference type="Proteomes" id="UP000286561"/>
    </source>
</evidence>
<protein>
    <submittedName>
        <fullName evidence="1">Uncharacterized protein</fullName>
    </submittedName>
</protein>
<name>A0A413PYV5_9FIRM</name>
<proteinExistence type="predicted"/>